<dbReference type="RefSeq" id="XP_009224964.1">
    <property type="nucleotide sequence ID" value="XM_009226700.1"/>
</dbReference>
<feature type="compositionally biased region" description="Acidic residues" evidence="1">
    <location>
        <begin position="251"/>
        <end position="272"/>
    </location>
</feature>
<sequence>MRSASFAAFLLSAALPSIATALTAESSTFEPLAARAVGSPEAFAELQLAARDLNQDPNAEHLQKRFWGALLTAVPSVIQGISSLFGKKGKRDEAAELLARYIDTDVPQVAARGAPVHLPPGLAANVLAVYDQSGKVVYDKTAKPAKRSAPAFGEVLTSFDLTKNLAEVKPEGIQRRDPAAPPAPAPAGAEGKVMALFNDDGSLIGYYPPKTSKRDLPAGAEEQAQAMALFNDDGSLVGVYPKNEAQKRDVDEADVEEADFEEASAGDDEAFTDDAEFEEASADEADSDEADVADADFENIVEKRDSLETFVQDAMAADAAEAEAETAETQEESLVRRVVGMRGAPIGFRA</sequence>
<dbReference type="GeneID" id="20349316"/>
<evidence type="ECO:0000256" key="1">
    <source>
        <dbReference type="SAM" id="MobiDB-lite"/>
    </source>
</evidence>
<name>J3P5R8_GAET3</name>
<feature type="region of interest" description="Disordered" evidence="1">
    <location>
        <begin position="169"/>
        <end position="188"/>
    </location>
</feature>
<dbReference type="Proteomes" id="UP000006039">
    <property type="component" value="Unassembled WGS sequence"/>
</dbReference>
<organism evidence="3">
    <name type="scientific">Gaeumannomyces tritici (strain R3-111a-1)</name>
    <name type="common">Wheat and barley take-all root rot fungus</name>
    <name type="synonym">Gaeumannomyces graminis var. tritici</name>
    <dbReference type="NCBI Taxonomy" id="644352"/>
    <lineage>
        <taxon>Eukaryota</taxon>
        <taxon>Fungi</taxon>
        <taxon>Dikarya</taxon>
        <taxon>Ascomycota</taxon>
        <taxon>Pezizomycotina</taxon>
        <taxon>Sordariomycetes</taxon>
        <taxon>Sordariomycetidae</taxon>
        <taxon>Magnaporthales</taxon>
        <taxon>Magnaporthaceae</taxon>
        <taxon>Gaeumannomyces</taxon>
    </lineage>
</organism>
<evidence type="ECO:0000313" key="3">
    <source>
        <dbReference type="EMBL" id="EJT75020.1"/>
    </source>
</evidence>
<dbReference type="HOGENOM" id="CLU_792373_0_0_1"/>
<feature type="chain" id="PRO_5015094936" evidence="2">
    <location>
        <begin position="22"/>
        <end position="350"/>
    </location>
</feature>
<keyword evidence="5" id="KW-1185">Reference proteome</keyword>
<dbReference type="VEuPathDB" id="FungiDB:GGTG_08858"/>
<accession>J3P5R8</accession>
<reference evidence="3" key="2">
    <citation type="submission" date="2010-07" db="EMBL/GenBank/DDBJ databases">
        <authorList>
            <consortium name="The Broad Institute Genome Sequencing Platform"/>
            <consortium name="Broad Institute Genome Sequencing Center for Infectious Disease"/>
            <person name="Ma L.-J."/>
            <person name="Dead R."/>
            <person name="Young S."/>
            <person name="Zeng Q."/>
            <person name="Koehrsen M."/>
            <person name="Alvarado L."/>
            <person name="Berlin A."/>
            <person name="Chapman S.B."/>
            <person name="Chen Z."/>
            <person name="Freedman E."/>
            <person name="Gellesch M."/>
            <person name="Goldberg J."/>
            <person name="Griggs A."/>
            <person name="Gujja S."/>
            <person name="Heilman E.R."/>
            <person name="Heiman D."/>
            <person name="Hepburn T."/>
            <person name="Howarth C."/>
            <person name="Jen D."/>
            <person name="Larson L."/>
            <person name="Mehta T."/>
            <person name="Neiman D."/>
            <person name="Pearson M."/>
            <person name="Roberts A."/>
            <person name="Saif S."/>
            <person name="Shea T."/>
            <person name="Shenoy N."/>
            <person name="Sisk P."/>
            <person name="Stolte C."/>
            <person name="Sykes S."/>
            <person name="Walk T."/>
            <person name="White J."/>
            <person name="Yandava C."/>
            <person name="Haas B."/>
            <person name="Nusbaum C."/>
            <person name="Birren B."/>
        </authorList>
    </citation>
    <scope>NUCLEOTIDE SEQUENCE</scope>
    <source>
        <strain evidence="3">R3-111a-1</strain>
    </source>
</reference>
<gene>
    <name evidence="4" type="primary">20349316</name>
    <name evidence="3" type="ORF">GGTG_08858</name>
</gene>
<dbReference type="AlphaFoldDB" id="J3P5R8"/>
<evidence type="ECO:0000313" key="5">
    <source>
        <dbReference type="Proteomes" id="UP000006039"/>
    </source>
</evidence>
<reference evidence="4" key="5">
    <citation type="submission" date="2018-04" db="UniProtKB">
        <authorList>
            <consortium name="EnsemblFungi"/>
        </authorList>
    </citation>
    <scope>IDENTIFICATION</scope>
    <source>
        <strain evidence="4">R3-111a-1</strain>
    </source>
</reference>
<protein>
    <submittedName>
        <fullName evidence="3 4">Uncharacterized protein</fullName>
    </submittedName>
</protein>
<evidence type="ECO:0000256" key="2">
    <source>
        <dbReference type="SAM" id="SignalP"/>
    </source>
</evidence>
<reference evidence="4" key="4">
    <citation type="journal article" date="2015" name="G3 (Bethesda)">
        <title>Genome sequences of three phytopathogenic species of the Magnaporthaceae family of fungi.</title>
        <authorList>
            <person name="Okagaki L.H."/>
            <person name="Nunes C.C."/>
            <person name="Sailsbery J."/>
            <person name="Clay B."/>
            <person name="Brown D."/>
            <person name="John T."/>
            <person name="Oh Y."/>
            <person name="Young N."/>
            <person name="Fitzgerald M."/>
            <person name="Haas B.J."/>
            <person name="Zeng Q."/>
            <person name="Young S."/>
            <person name="Adiconis X."/>
            <person name="Fan L."/>
            <person name="Levin J.Z."/>
            <person name="Mitchell T.K."/>
            <person name="Okubara P.A."/>
            <person name="Farman M.L."/>
            <person name="Kohn L.M."/>
            <person name="Birren B."/>
            <person name="Ma L.-J."/>
            <person name="Dean R.A."/>
        </authorList>
    </citation>
    <scope>NUCLEOTIDE SEQUENCE</scope>
    <source>
        <strain evidence="4">R3-111a-1</strain>
    </source>
</reference>
<feature type="compositionally biased region" description="Basic and acidic residues" evidence="1">
    <location>
        <begin position="169"/>
        <end position="178"/>
    </location>
</feature>
<keyword evidence="2" id="KW-0732">Signal</keyword>
<dbReference type="EMBL" id="GL385398">
    <property type="protein sequence ID" value="EJT75020.1"/>
    <property type="molecule type" value="Genomic_DNA"/>
</dbReference>
<feature type="region of interest" description="Disordered" evidence="1">
    <location>
        <begin position="243"/>
        <end position="272"/>
    </location>
</feature>
<feature type="signal peptide" evidence="2">
    <location>
        <begin position="1"/>
        <end position="21"/>
    </location>
</feature>
<evidence type="ECO:0000313" key="4">
    <source>
        <dbReference type="EnsemblFungi" id="EJT75020"/>
    </source>
</evidence>
<reference evidence="5" key="1">
    <citation type="submission" date="2010-07" db="EMBL/GenBank/DDBJ databases">
        <title>The genome sequence of Gaeumannomyces graminis var. tritici strain R3-111a-1.</title>
        <authorList>
            <consortium name="The Broad Institute Genome Sequencing Platform"/>
            <person name="Ma L.-J."/>
            <person name="Dead R."/>
            <person name="Young S."/>
            <person name="Zeng Q."/>
            <person name="Koehrsen M."/>
            <person name="Alvarado L."/>
            <person name="Berlin A."/>
            <person name="Chapman S.B."/>
            <person name="Chen Z."/>
            <person name="Freedman E."/>
            <person name="Gellesch M."/>
            <person name="Goldberg J."/>
            <person name="Griggs A."/>
            <person name="Gujja S."/>
            <person name="Heilman E.R."/>
            <person name="Heiman D."/>
            <person name="Hepburn T."/>
            <person name="Howarth C."/>
            <person name="Jen D."/>
            <person name="Larson L."/>
            <person name="Mehta T."/>
            <person name="Neiman D."/>
            <person name="Pearson M."/>
            <person name="Roberts A."/>
            <person name="Saif S."/>
            <person name="Shea T."/>
            <person name="Shenoy N."/>
            <person name="Sisk P."/>
            <person name="Stolte C."/>
            <person name="Sykes S."/>
            <person name="Walk T."/>
            <person name="White J."/>
            <person name="Yandava C."/>
            <person name="Haas B."/>
            <person name="Nusbaum C."/>
            <person name="Birren B."/>
        </authorList>
    </citation>
    <scope>NUCLEOTIDE SEQUENCE [LARGE SCALE GENOMIC DNA]</scope>
    <source>
        <strain evidence="5">R3-111a-1</strain>
    </source>
</reference>
<dbReference type="EnsemblFungi" id="EJT75020">
    <property type="protein sequence ID" value="EJT75020"/>
    <property type="gene ID" value="GGTG_08858"/>
</dbReference>
<proteinExistence type="predicted"/>
<reference evidence="3" key="3">
    <citation type="submission" date="2010-09" db="EMBL/GenBank/DDBJ databases">
        <title>Annotation of Gaeumannomyces graminis var. tritici R3-111a-1.</title>
        <authorList>
            <consortium name="The Broad Institute Genome Sequencing Platform"/>
            <person name="Ma L.-J."/>
            <person name="Dead R."/>
            <person name="Young S.K."/>
            <person name="Zeng Q."/>
            <person name="Gargeya S."/>
            <person name="Fitzgerald M."/>
            <person name="Haas B."/>
            <person name="Abouelleil A."/>
            <person name="Alvarado L."/>
            <person name="Arachchi H.M."/>
            <person name="Berlin A."/>
            <person name="Brown A."/>
            <person name="Chapman S.B."/>
            <person name="Chen Z."/>
            <person name="Dunbar C."/>
            <person name="Freedman E."/>
            <person name="Gearin G."/>
            <person name="Gellesch M."/>
            <person name="Goldberg J."/>
            <person name="Griggs A."/>
            <person name="Gujja S."/>
            <person name="Heiman D."/>
            <person name="Howarth C."/>
            <person name="Larson L."/>
            <person name="Lui A."/>
            <person name="MacDonald P.J.P."/>
            <person name="Mehta T."/>
            <person name="Montmayeur A."/>
            <person name="Murphy C."/>
            <person name="Neiman D."/>
            <person name="Pearson M."/>
            <person name="Priest M."/>
            <person name="Roberts A."/>
            <person name="Saif S."/>
            <person name="Shea T."/>
            <person name="Shenoy N."/>
            <person name="Sisk P."/>
            <person name="Stolte C."/>
            <person name="Sykes S."/>
            <person name="Yandava C."/>
            <person name="Wortman J."/>
            <person name="Nusbaum C."/>
            <person name="Birren B."/>
        </authorList>
    </citation>
    <scope>NUCLEOTIDE SEQUENCE</scope>
    <source>
        <strain evidence="3">R3-111a-1</strain>
    </source>
</reference>